<reference evidence="4" key="1">
    <citation type="submission" date="2017-04" db="EMBL/GenBank/DDBJ databases">
        <title>Complete Genome Sequences of Twelve Strains of a Stable Defined Moderately Diverse Mouse Microbiota 2 (sDMDMm2).</title>
        <authorList>
            <person name="Uchimura Y."/>
            <person name="Wyss M."/>
            <person name="Brugiroux S."/>
            <person name="Limenitakis J.P."/>
            <person name="Stecher B."/>
            <person name="McCoy K.D."/>
            <person name="Macpherson A.J."/>
        </authorList>
    </citation>
    <scope>NUCLEOTIDE SEQUENCE</scope>
    <source>
        <strain evidence="4">YL58</strain>
    </source>
</reference>
<dbReference type="PANTHER" id="PTHR30576:SF8">
    <property type="entry name" value="UNDECAPRENYL-PHOSPHATE GALACTOSE PHOSPHOTRANSFERASE"/>
    <property type="match status" value="1"/>
</dbReference>
<dbReference type="OrthoDB" id="9808602at2"/>
<dbReference type="GO" id="GO:0016780">
    <property type="term" value="F:phosphotransferase activity, for other substituted phosphate groups"/>
    <property type="evidence" value="ECO:0007669"/>
    <property type="project" value="TreeGrafter"/>
</dbReference>
<dbReference type="EMBL" id="CP015405">
    <property type="protein sequence ID" value="ANU77346.1"/>
    <property type="molecule type" value="Genomic_DNA"/>
</dbReference>
<evidence type="ECO:0000313" key="5">
    <source>
        <dbReference type="Proteomes" id="UP000092574"/>
    </source>
</evidence>
<proteinExistence type="inferred from homology"/>
<protein>
    <submittedName>
        <fullName evidence="4">UDP-galactose phosphate transferase</fullName>
    </submittedName>
</protein>
<feature type="transmembrane region" description="Helical" evidence="2">
    <location>
        <begin position="26"/>
        <end position="47"/>
    </location>
</feature>
<name>A0A1C7ICD1_9FIRM</name>
<keyword evidence="4" id="KW-0808">Transferase</keyword>
<feature type="domain" description="Bacterial sugar transferase" evidence="3">
    <location>
        <begin position="21"/>
        <end position="196"/>
    </location>
</feature>
<keyword evidence="5" id="KW-1185">Reference proteome</keyword>
<organism evidence="4 5">
    <name type="scientific">Blautia pseudococcoides</name>
    <dbReference type="NCBI Taxonomy" id="1796616"/>
    <lineage>
        <taxon>Bacteria</taxon>
        <taxon>Bacillati</taxon>
        <taxon>Bacillota</taxon>
        <taxon>Clostridia</taxon>
        <taxon>Lachnospirales</taxon>
        <taxon>Lachnospiraceae</taxon>
        <taxon>Blautia</taxon>
    </lineage>
</organism>
<dbReference type="RefSeq" id="WP_065543475.1">
    <property type="nucleotide sequence ID" value="NZ_CP015405.2"/>
</dbReference>
<sequence>MDEKKKQSKTCKKSFFEKYIKRPIDVVLSGIALILLSPVLLVTAILVRVKLGSPVIFKQVRPGLKGKSFYLYKFRSMIDKRDKDGILLPDEVRLTTFGRRLRSTSLDELPELWNIFRGDMSIVGPRPLLVEYLPYYTDEEMHRHDVRPGLTGWAQVNGRNVTAWDERLQQDLYYVKHCTFLMDARIIVKTFFKVIKKSDILVGNQIPAGRLDHARRDWNRREMVHK</sequence>
<dbReference type="AlphaFoldDB" id="A0A1C7ICD1"/>
<dbReference type="InterPro" id="IPR003362">
    <property type="entry name" value="Bact_transf"/>
</dbReference>
<evidence type="ECO:0000256" key="2">
    <source>
        <dbReference type="SAM" id="Phobius"/>
    </source>
</evidence>
<evidence type="ECO:0000259" key="3">
    <source>
        <dbReference type="Pfam" id="PF02397"/>
    </source>
</evidence>
<keyword evidence="2" id="KW-0812">Transmembrane</keyword>
<keyword evidence="2" id="KW-0472">Membrane</keyword>
<dbReference type="Pfam" id="PF02397">
    <property type="entry name" value="Bac_transf"/>
    <property type="match status" value="1"/>
</dbReference>
<comment type="similarity">
    <text evidence="1">Belongs to the bacterial sugar transferase family.</text>
</comment>
<evidence type="ECO:0000313" key="4">
    <source>
        <dbReference type="EMBL" id="ANU77346.1"/>
    </source>
</evidence>
<dbReference type="KEGG" id="byl:A4V09_17310"/>
<accession>A0A1C7ICD1</accession>
<dbReference type="STRING" id="1796616.A4V09_17310"/>
<evidence type="ECO:0000256" key="1">
    <source>
        <dbReference type="ARBA" id="ARBA00006464"/>
    </source>
</evidence>
<dbReference type="PANTHER" id="PTHR30576">
    <property type="entry name" value="COLANIC BIOSYNTHESIS UDP-GLUCOSE LIPID CARRIER TRANSFERASE"/>
    <property type="match status" value="1"/>
</dbReference>
<keyword evidence="2" id="KW-1133">Transmembrane helix</keyword>
<dbReference type="Proteomes" id="UP000092574">
    <property type="component" value="Chromosome"/>
</dbReference>
<gene>
    <name evidence="4" type="ORF">A4V09_17310</name>
</gene>